<keyword evidence="9 16" id="KW-1278">Translocase</keyword>
<protein>
    <recommendedName>
        <fullName evidence="16">Probable oxaloacetate decarboxylase gamma chain</fullName>
        <ecNumber evidence="16">7.2.4.2</ecNumber>
    </recommendedName>
</protein>
<dbReference type="EMBL" id="BAABBO010000012">
    <property type="protein sequence ID" value="GAA3969143.1"/>
    <property type="molecule type" value="Genomic_DNA"/>
</dbReference>
<evidence type="ECO:0000256" key="13">
    <source>
        <dbReference type="ARBA" id="ARBA00023136"/>
    </source>
</evidence>
<keyword evidence="19" id="KW-1185">Reference proteome</keyword>
<comment type="catalytic activity">
    <reaction evidence="15 16 17">
        <text>oxaloacetate + 2 Na(+)(in) + H(+) = pyruvate + 2 Na(+)(out) + CO2</text>
        <dbReference type="Rhea" id="RHEA:57724"/>
        <dbReference type="ChEBI" id="CHEBI:15361"/>
        <dbReference type="ChEBI" id="CHEBI:15378"/>
        <dbReference type="ChEBI" id="CHEBI:16452"/>
        <dbReference type="ChEBI" id="CHEBI:16526"/>
        <dbReference type="ChEBI" id="CHEBI:29101"/>
        <dbReference type="EC" id="7.2.4.2"/>
    </reaction>
</comment>
<keyword evidence="14 16" id="KW-0739">Sodium transport</keyword>
<evidence type="ECO:0000256" key="8">
    <source>
        <dbReference type="ARBA" id="ARBA00022692"/>
    </source>
</evidence>
<evidence type="ECO:0000256" key="15">
    <source>
        <dbReference type="ARBA" id="ARBA00048176"/>
    </source>
</evidence>
<organism evidence="18 19">
    <name type="scientific">Allohahella marinimesophila</name>
    <dbReference type="NCBI Taxonomy" id="1054972"/>
    <lineage>
        <taxon>Bacteria</taxon>
        <taxon>Pseudomonadati</taxon>
        <taxon>Pseudomonadota</taxon>
        <taxon>Gammaproteobacteria</taxon>
        <taxon>Oceanospirillales</taxon>
        <taxon>Hahellaceae</taxon>
        <taxon>Allohahella</taxon>
    </lineage>
</organism>
<comment type="subunit">
    <text evidence="5 16">Heterotrimer of an alpha, a beta and a gamma subunit.</text>
</comment>
<keyword evidence="7 16" id="KW-1003">Cell membrane</keyword>
<dbReference type="EC" id="7.2.4.2" evidence="16"/>
<evidence type="ECO:0000256" key="11">
    <source>
        <dbReference type="ARBA" id="ARBA00023053"/>
    </source>
</evidence>
<proteinExistence type="inferred from homology"/>
<keyword evidence="10 16" id="KW-1133">Transmembrane helix</keyword>
<gene>
    <name evidence="16" type="primary">oadG</name>
    <name evidence="18" type="ORF">GCM10022278_28640</name>
</gene>
<comment type="similarity">
    <text evidence="4 16 17">Belongs to the OadG family.</text>
</comment>
<evidence type="ECO:0000256" key="1">
    <source>
        <dbReference type="ARBA" id="ARBA00001959"/>
    </source>
</evidence>
<evidence type="ECO:0000256" key="9">
    <source>
        <dbReference type="ARBA" id="ARBA00022967"/>
    </source>
</evidence>
<keyword evidence="13 16" id="KW-0472">Membrane</keyword>
<keyword evidence="12 16" id="KW-0406">Ion transport</keyword>
<dbReference type="HAMAP" id="MF_00404">
    <property type="entry name" value="OadG"/>
    <property type="match status" value="1"/>
</dbReference>
<comment type="subcellular location">
    <subcellularLocation>
        <location evidence="3 16 17">Cell membrane</location>
        <topology evidence="3 16 17">Single-pass membrane protein</topology>
    </subcellularLocation>
</comment>
<keyword evidence="11 16" id="KW-0915">Sodium</keyword>
<evidence type="ECO:0000256" key="5">
    <source>
        <dbReference type="ARBA" id="ARBA00011869"/>
    </source>
</evidence>
<evidence type="ECO:0000256" key="6">
    <source>
        <dbReference type="ARBA" id="ARBA00022448"/>
    </source>
</evidence>
<evidence type="ECO:0000256" key="7">
    <source>
        <dbReference type="ARBA" id="ARBA00022475"/>
    </source>
</evidence>
<feature type="transmembrane region" description="Helical" evidence="16 17">
    <location>
        <begin position="12"/>
        <end position="32"/>
    </location>
</feature>
<dbReference type="Pfam" id="PF04277">
    <property type="entry name" value="OAD_gamma"/>
    <property type="match status" value="1"/>
</dbReference>
<keyword evidence="6 16" id="KW-0813">Transport</keyword>
<name>A0ABP7PQD9_9GAMM</name>
<evidence type="ECO:0000256" key="2">
    <source>
        <dbReference type="ARBA" id="ARBA00003002"/>
    </source>
</evidence>
<evidence type="ECO:0000256" key="14">
    <source>
        <dbReference type="ARBA" id="ARBA00023201"/>
    </source>
</evidence>
<comment type="cofactor">
    <cofactor evidence="1 16 17">
        <name>Na(+)</name>
        <dbReference type="ChEBI" id="CHEBI:29101"/>
    </cofactor>
</comment>
<evidence type="ECO:0000256" key="3">
    <source>
        <dbReference type="ARBA" id="ARBA00004162"/>
    </source>
</evidence>
<evidence type="ECO:0000256" key="4">
    <source>
        <dbReference type="ARBA" id="ARBA00005844"/>
    </source>
</evidence>
<dbReference type="Proteomes" id="UP001501337">
    <property type="component" value="Unassembled WGS sequence"/>
</dbReference>
<dbReference type="InterPro" id="IPR005899">
    <property type="entry name" value="Na_pump_deCOase"/>
</dbReference>
<evidence type="ECO:0000256" key="12">
    <source>
        <dbReference type="ARBA" id="ARBA00023065"/>
    </source>
</evidence>
<evidence type="ECO:0000256" key="17">
    <source>
        <dbReference type="RuleBase" id="RU004278"/>
    </source>
</evidence>
<dbReference type="NCBIfam" id="TIGR01195">
    <property type="entry name" value="oadG_fam"/>
    <property type="match status" value="1"/>
</dbReference>
<keyword evidence="8 16" id="KW-0812">Transmembrane</keyword>
<comment type="caution">
    <text evidence="18">The sequence shown here is derived from an EMBL/GenBank/DDBJ whole genome shotgun (WGS) entry which is preliminary data.</text>
</comment>
<comment type="function">
    <text evidence="2 16 17">Catalyzes the decarboxylation of oxaloacetate coupled to Na(+) translocation.</text>
</comment>
<evidence type="ECO:0000313" key="18">
    <source>
        <dbReference type="EMBL" id="GAA3969143.1"/>
    </source>
</evidence>
<sequence length="85" mass="9289">MWDLLMQALNLMLIGMGFVFSFLALLVVLTGLMSKIVMHYQPPVVASTPKLSAAQQPAGQAQNTDPQLKAAISAAIKQHRARRRS</sequence>
<accession>A0ABP7PQD9</accession>
<evidence type="ECO:0000256" key="16">
    <source>
        <dbReference type="HAMAP-Rule" id="MF_00404"/>
    </source>
</evidence>
<reference evidence="19" key="1">
    <citation type="journal article" date="2019" name="Int. J. Syst. Evol. Microbiol.">
        <title>The Global Catalogue of Microorganisms (GCM) 10K type strain sequencing project: providing services to taxonomists for standard genome sequencing and annotation.</title>
        <authorList>
            <consortium name="The Broad Institute Genomics Platform"/>
            <consortium name="The Broad Institute Genome Sequencing Center for Infectious Disease"/>
            <person name="Wu L."/>
            <person name="Ma J."/>
        </authorList>
    </citation>
    <scope>NUCLEOTIDE SEQUENCE [LARGE SCALE GENOMIC DNA]</scope>
    <source>
        <strain evidence="19">JCM 17555</strain>
    </source>
</reference>
<dbReference type="InterPro" id="IPR023424">
    <property type="entry name" value="OadG"/>
</dbReference>
<evidence type="ECO:0000313" key="19">
    <source>
        <dbReference type="Proteomes" id="UP001501337"/>
    </source>
</evidence>
<evidence type="ECO:0000256" key="10">
    <source>
        <dbReference type="ARBA" id="ARBA00022989"/>
    </source>
</evidence>